<evidence type="ECO:0000313" key="3">
    <source>
        <dbReference type="Proteomes" id="UP000199398"/>
    </source>
</evidence>
<reference evidence="2 3" key="1">
    <citation type="submission" date="2016-10" db="EMBL/GenBank/DDBJ databases">
        <authorList>
            <person name="de Groot N.N."/>
        </authorList>
    </citation>
    <scope>NUCLEOTIDE SEQUENCE [LARGE SCALE GENOMIC DNA]</scope>
    <source>
        <strain evidence="2 3">CPCC 201259</strain>
    </source>
</reference>
<gene>
    <name evidence="1" type="ORF">ATL45_6673</name>
    <name evidence="2" type="ORF">SAMN05421805_101319</name>
</gene>
<protein>
    <recommendedName>
        <fullName evidence="5">HTH cro/C1-type domain-containing protein</fullName>
    </recommendedName>
</protein>
<evidence type="ECO:0000313" key="4">
    <source>
        <dbReference type="Proteomes" id="UP000270697"/>
    </source>
</evidence>
<dbReference type="Proteomes" id="UP000199398">
    <property type="component" value="Unassembled WGS sequence"/>
</dbReference>
<dbReference type="STRING" id="455193.SAMN05421805_101319"/>
<organism evidence="2 3">
    <name type="scientific">Saccharopolyspora antimicrobica</name>
    <dbReference type="NCBI Taxonomy" id="455193"/>
    <lineage>
        <taxon>Bacteria</taxon>
        <taxon>Bacillati</taxon>
        <taxon>Actinomycetota</taxon>
        <taxon>Actinomycetes</taxon>
        <taxon>Pseudonocardiales</taxon>
        <taxon>Pseudonocardiaceae</taxon>
        <taxon>Saccharopolyspora</taxon>
    </lineage>
</organism>
<name>A0A1I4QZD7_9PSEU</name>
<dbReference type="EMBL" id="FOUP01000001">
    <property type="protein sequence ID" value="SFM45076.1"/>
    <property type="molecule type" value="Genomic_DNA"/>
</dbReference>
<keyword evidence="4" id="KW-1185">Reference proteome</keyword>
<dbReference type="OrthoDB" id="8438314at2"/>
<reference evidence="1 4" key="2">
    <citation type="submission" date="2018-10" db="EMBL/GenBank/DDBJ databases">
        <title>Sequencing the genomes of 1000 actinobacteria strains.</title>
        <authorList>
            <person name="Klenk H.-P."/>
        </authorList>
    </citation>
    <scope>NUCLEOTIDE SEQUENCE [LARGE SCALE GENOMIC DNA]</scope>
    <source>
        <strain evidence="1 4">DSM 45119</strain>
    </source>
</reference>
<dbReference type="EMBL" id="RBXX01000002">
    <property type="protein sequence ID" value="RKT88243.1"/>
    <property type="molecule type" value="Genomic_DNA"/>
</dbReference>
<dbReference type="RefSeq" id="WP_093145856.1">
    <property type="nucleotide sequence ID" value="NZ_FOUP01000001.1"/>
</dbReference>
<evidence type="ECO:0000313" key="2">
    <source>
        <dbReference type="EMBL" id="SFM45076.1"/>
    </source>
</evidence>
<dbReference type="CDD" id="cd00093">
    <property type="entry name" value="HTH_XRE"/>
    <property type="match status" value="1"/>
</dbReference>
<dbReference type="AlphaFoldDB" id="A0A1I4QZD7"/>
<evidence type="ECO:0008006" key="5">
    <source>
        <dbReference type="Google" id="ProtNLM"/>
    </source>
</evidence>
<dbReference type="InterPro" id="IPR001387">
    <property type="entry name" value="Cro/C1-type_HTH"/>
</dbReference>
<sequence>MPNGRLQSAIRAAGLTIEDLARELRVDPKTAGRWVTVDGRVPHPGNRRDISNLVGVDEVHLWPSLAENLHVKPNTDTELVHLYPSRSSIPFTLWTELIASVKEQMDVLVFSGQFLVEQHDILPVVRQKAAEGVRVRFAVGDEASTAVTQRAMEEGTTGGLQGRIQMMRRYLAEVADLPNVEVRTHGTILYNSLYRFDDNLLVNGHVFGGLAGQNPVLHLRQLPGGLMWKNYMRSFDHAWKHARPELPH</sequence>
<evidence type="ECO:0000313" key="1">
    <source>
        <dbReference type="EMBL" id="RKT88243.1"/>
    </source>
</evidence>
<accession>A0A1I4QZD7</accession>
<dbReference type="Proteomes" id="UP000270697">
    <property type="component" value="Unassembled WGS sequence"/>
</dbReference>
<proteinExistence type="predicted"/>